<name>A0A8S0RZD0_OLEEU</name>
<accession>A0A8S0RZD0</accession>
<sequence>MNSLVSMLKDSKGDIVKESVEVNLEEFTLALSKVDSQMKNLPATAQVAAQQGTSIFGQFAPLGGCRQLPNFLEIGFRLATAPSGFGILCMQVSWRTRALVISNWEGP</sequence>
<organism evidence="1 2">
    <name type="scientific">Olea europaea subsp. europaea</name>
    <dbReference type="NCBI Taxonomy" id="158383"/>
    <lineage>
        <taxon>Eukaryota</taxon>
        <taxon>Viridiplantae</taxon>
        <taxon>Streptophyta</taxon>
        <taxon>Embryophyta</taxon>
        <taxon>Tracheophyta</taxon>
        <taxon>Spermatophyta</taxon>
        <taxon>Magnoliopsida</taxon>
        <taxon>eudicotyledons</taxon>
        <taxon>Gunneridae</taxon>
        <taxon>Pentapetalae</taxon>
        <taxon>asterids</taxon>
        <taxon>lamiids</taxon>
        <taxon>Lamiales</taxon>
        <taxon>Oleaceae</taxon>
        <taxon>Oleeae</taxon>
        <taxon>Olea</taxon>
    </lineage>
</organism>
<dbReference type="OrthoDB" id="3244603at2759"/>
<dbReference type="Proteomes" id="UP000594638">
    <property type="component" value="Unassembled WGS sequence"/>
</dbReference>
<reference evidence="1 2" key="1">
    <citation type="submission" date="2019-12" db="EMBL/GenBank/DDBJ databases">
        <authorList>
            <person name="Alioto T."/>
            <person name="Alioto T."/>
            <person name="Gomez Garrido J."/>
        </authorList>
    </citation>
    <scope>NUCLEOTIDE SEQUENCE [LARGE SCALE GENOMIC DNA]</scope>
</reference>
<evidence type="ECO:0000313" key="1">
    <source>
        <dbReference type="EMBL" id="CAA2984697.1"/>
    </source>
</evidence>
<dbReference type="AlphaFoldDB" id="A0A8S0RZD0"/>
<keyword evidence="2" id="KW-1185">Reference proteome</keyword>
<dbReference type="Gramene" id="OE9A056448T1">
    <property type="protein sequence ID" value="OE9A056448C1"/>
    <property type="gene ID" value="OE9A056448"/>
</dbReference>
<gene>
    <name evidence="1" type="ORF">OLEA9_A056448</name>
</gene>
<proteinExistence type="predicted"/>
<comment type="caution">
    <text evidence="1">The sequence shown here is derived from an EMBL/GenBank/DDBJ whole genome shotgun (WGS) entry which is preliminary data.</text>
</comment>
<protein>
    <submittedName>
        <fullName evidence="1">External alternative NAD(P)H-ubiquinone oxidoreductase B4, mitochondrial</fullName>
    </submittedName>
</protein>
<evidence type="ECO:0000313" key="2">
    <source>
        <dbReference type="Proteomes" id="UP000594638"/>
    </source>
</evidence>
<dbReference type="EMBL" id="CACTIH010003775">
    <property type="protein sequence ID" value="CAA2984697.1"/>
    <property type="molecule type" value="Genomic_DNA"/>
</dbReference>